<dbReference type="PANTHER" id="PTHR23117:SF8">
    <property type="entry name" value="RIBOSE 1,5-BISPHOSPHATE PHOSPHOKINASE PHNN"/>
    <property type="match status" value="1"/>
</dbReference>
<keyword evidence="3 6" id="KW-0808">Transferase</keyword>
<dbReference type="Proteomes" id="UP000319411">
    <property type="component" value="Chromosome"/>
</dbReference>
<keyword evidence="5 6" id="KW-0067">ATP-binding</keyword>
<dbReference type="GO" id="GO:0019634">
    <property type="term" value="P:organic phosphonate metabolic process"/>
    <property type="evidence" value="ECO:0007669"/>
    <property type="project" value="UniProtKB-UniRule"/>
</dbReference>
<dbReference type="FunFam" id="3.40.50.300:FF:000979">
    <property type="entry name" value="Ribose 1,5-bisphosphate phosphokinase PhnN"/>
    <property type="match status" value="1"/>
</dbReference>
<dbReference type="SMART" id="SM00072">
    <property type="entry name" value="GuKc"/>
    <property type="match status" value="1"/>
</dbReference>
<sequence>MARLIWLTGASGAGKDSLLDALREAPPARLVIAHRYITRPADAGGENHIALSEAEFRRRAALGLFAISWQAHGRYYGLGEEIDHWLARGLNVLVNGSRLHLPQVQQRYGPRLLPLVLQVSPAVLEARLRLRGRESEAEIRQRLARAAEPLPARCYALNNDGALIDTLGQLRQLLEHPPCN</sequence>
<evidence type="ECO:0000256" key="5">
    <source>
        <dbReference type="ARBA" id="ARBA00022840"/>
    </source>
</evidence>
<comment type="pathway">
    <text evidence="2 6">Metabolic intermediate biosynthesis; 5-phospho-alpha-D-ribose 1-diphosphate biosynthesis; 5-phospho-alpha-D-ribose 1-diphosphate from D-ribose 5-phosphate (route II): step 3/3.</text>
</comment>
<gene>
    <name evidence="6" type="primary">phnN</name>
    <name evidence="8" type="ORF">D8B20_10765</name>
</gene>
<dbReference type="Gene3D" id="3.40.50.300">
    <property type="entry name" value="P-loop containing nucleotide triphosphate hydrolases"/>
    <property type="match status" value="1"/>
</dbReference>
<dbReference type="EMBL" id="CP032702">
    <property type="protein sequence ID" value="QDY42341.1"/>
    <property type="molecule type" value="Genomic_DNA"/>
</dbReference>
<comment type="function">
    <text evidence="6">Catalyzes the phosphorylation of ribose 1,5-bisphosphate to 5-phospho-D-ribosyl alpha-1-diphosphate (PRPP).</text>
</comment>
<dbReference type="RefSeq" id="WP_145888865.1">
    <property type="nucleotide sequence ID" value="NZ_CP032702.1"/>
</dbReference>
<name>A0A518XDQ5_9GAMM</name>
<dbReference type="InterPro" id="IPR027417">
    <property type="entry name" value="P-loop_NTPase"/>
</dbReference>
<dbReference type="EC" id="2.7.4.23" evidence="6"/>
<dbReference type="PANTHER" id="PTHR23117">
    <property type="entry name" value="GUANYLATE KINASE-RELATED"/>
    <property type="match status" value="1"/>
</dbReference>
<dbReference type="HAMAP" id="MF_00836">
    <property type="entry name" value="PhnN"/>
    <property type="match status" value="1"/>
</dbReference>
<dbReference type="PROSITE" id="PS50052">
    <property type="entry name" value="GUANYLATE_KINASE_2"/>
    <property type="match status" value="1"/>
</dbReference>
<dbReference type="KEGG" id="pdis:D8B20_10765"/>
<dbReference type="AlphaFoldDB" id="A0A518XDQ5"/>
<evidence type="ECO:0000256" key="2">
    <source>
        <dbReference type="ARBA" id="ARBA00005069"/>
    </source>
</evidence>
<dbReference type="NCBIfam" id="NF007485">
    <property type="entry name" value="PRK10078.1"/>
    <property type="match status" value="1"/>
</dbReference>
<dbReference type="InterPro" id="IPR008144">
    <property type="entry name" value="Guanylate_kin-like_dom"/>
</dbReference>
<comment type="catalytic activity">
    <reaction evidence="1 6">
        <text>alpha-D-ribose 1,5-bisphosphate + ATP = 5-phospho-alpha-D-ribose 1-diphosphate + ADP</text>
        <dbReference type="Rhea" id="RHEA:20109"/>
        <dbReference type="ChEBI" id="CHEBI:30616"/>
        <dbReference type="ChEBI" id="CHEBI:58017"/>
        <dbReference type="ChEBI" id="CHEBI:68688"/>
        <dbReference type="ChEBI" id="CHEBI:456216"/>
        <dbReference type="EC" id="2.7.4.23"/>
    </reaction>
</comment>
<keyword evidence="4 6" id="KW-0547">Nucleotide-binding</keyword>
<dbReference type="InterPro" id="IPR008145">
    <property type="entry name" value="GK/Ca_channel_bsu"/>
</dbReference>
<dbReference type="OrthoDB" id="341217at2"/>
<organism evidence="8 9">
    <name type="scientific">Candidatus Pantoea soli</name>
    <dbReference type="NCBI Taxonomy" id="3098669"/>
    <lineage>
        <taxon>Bacteria</taxon>
        <taxon>Pseudomonadati</taxon>
        <taxon>Pseudomonadota</taxon>
        <taxon>Gammaproteobacteria</taxon>
        <taxon>Enterobacterales</taxon>
        <taxon>Erwiniaceae</taxon>
        <taxon>Pantoea</taxon>
    </lineage>
</organism>
<feature type="domain" description="Guanylate kinase-like" evidence="7">
    <location>
        <begin position="2"/>
        <end position="175"/>
    </location>
</feature>
<reference evidence="8 9" key="1">
    <citation type="submission" date="2018-10" db="EMBL/GenBank/DDBJ databases">
        <title>Genome Sequencing of Pantoea dispersa DSM 32899.</title>
        <authorList>
            <person name="Nawrath M."/>
            <person name="Ottenheim C."/>
            <person name="Wilm A."/>
            <person name="Zimmermann W."/>
            <person name="Wu J.C."/>
        </authorList>
    </citation>
    <scope>NUCLEOTIDE SEQUENCE [LARGE SCALE GENOMIC DNA]</scope>
    <source>
        <strain evidence="8 9">DSM 32899</strain>
    </source>
</reference>
<comment type="similarity">
    <text evidence="6">Belongs to the ribose 1,5-bisphosphokinase family.</text>
</comment>
<dbReference type="GO" id="GO:0006015">
    <property type="term" value="P:5-phosphoribose 1-diphosphate biosynthetic process"/>
    <property type="evidence" value="ECO:0007669"/>
    <property type="project" value="UniProtKB-UniRule"/>
</dbReference>
<dbReference type="Pfam" id="PF00625">
    <property type="entry name" value="Guanylate_kin"/>
    <property type="match status" value="1"/>
</dbReference>
<dbReference type="GO" id="GO:0033863">
    <property type="term" value="F:ribose 1,5-bisphosphate phosphokinase activity"/>
    <property type="evidence" value="ECO:0007669"/>
    <property type="project" value="UniProtKB-UniRule"/>
</dbReference>
<evidence type="ECO:0000256" key="4">
    <source>
        <dbReference type="ARBA" id="ARBA00022741"/>
    </source>
</evidence>
<evidence type="ECO:0000256" key="6">
    <source>
        <dbReference type="HAMAP-Rule" id="MF_00836"/>
    </source>
</evidence>
<evidence type="ECO:0000256" key="1">
    <source>
        <dbReference type="ARBA" id="ARBA00000373"/>
    </source>
</evidence>
<evidence type="ECO:0000259" key="7">
    <source>
        <dbReference type="PROSITE" id="PS50052"/>
    </source>
</evidence>
<dbReference type="InterPro" id="IPR012699">
    <property type="entry name" value="PhnN"/>
</dbReference>
<dbReference type="GO" id="GO:0005524">
    <property type="term" value="F:ATP binding"/>
    <property type="evidence" value="ECO:0007669"/>
    <property type="project" value="UniProtKB-KW"/>
</dbReference>
<accession>A0A518XDQ5</accession>
<keyword evidence="9" id="KW-1185">Reference proteome</keyword>
<comment type="caution">
    <text evidence="6">Lacks conserved residue(s) required for the propagation of feature annotation.</text>
</comment>
<dbReference type="UniPathway" id="UPA00087">
    <property type="reaction ID" value="UER00175"/>
</dbReference>
<evidence type="ECO:0000313" key="9">
    <source>
        <dbReference type="Proteomes" id="UP000319411"/>
    </source>
</evidence>
<dbReference type="NCBIfam" id="TIGR02322">
    <property type="entry name" value="phosphon_PhnN"/>
    <property type="match status" value="1"/>
</dbReference>
<evidence type="ECO:0000256" key="3">
    <source>
        <dbReference type="ARBA" id="ARBA00022679"/>
    </source>
</evidence>
<dbReference type="SUPFAM" id="SSF52540">
    <property type="entry name" value="P-loop containing nucleoside triphosphate hydrolases"/>
    <property type="match status" value="1"/>
</dbReference>
<dbReference type="GO" id="GO:0005829">
    <property type="term" value="C:cytosol"/>
    <property type="evidence" value="ECO:0007669"/>
    <property type="project" value="TreeGrafter"/>
</dbReference>
<proteinExistence type="inferred from homology"/>
<protein>
    <recommendedName>
        <fullName evidence="6">Ribose 1,5-bisphosphate phosphokinase PhnN</fullName>
        <ecNumber evidence="6">2.7.4.23</ecNumber>
    </recommendedName>
    <alternativeName>
        <fullName evidence="6">Ribose 1,5-bisphosphokinase</fullName>
    </alternativeName>
</protein>
<evidence type="ECO:0000313" key="8">
    <source>
        <dbReference type="EMBL" id="QDY42341.1"/>
    </source>
</evidence>